<evidence type="ECO:0000256" key="3">
    <source>
        <dbReference type="ARBA" id="ARBA00022475"/>
    </source>
</evidence>
<protein>
    <recommendedName>
        <fullName evidence="9">Sec-independent protein translocase protein TatA</fullName>
    </recommendedName>
</protein>
<keyword evidence="12" id="KW-1185">Reference proteome</keyword>
<evidence type="ECO:0000256" key="4">
    <source>
        <dbReference type="ARBA" id="ARBA00022692"/>
    </source>
</evidence>
<dbReference type="Proteomes" id="UP001499924">
    <property type="component" value="Unassembled WGS sequence"/>
</dbReference>
<organism evidence="11 12">
    <name type="scientific">Blastococcus jejuensis</name>
    <dbReference type="NCBI Taxonomy" id="351224"/>
    <lineage>
        <taxon>Bacteria</taxon>
        <taxon>Bacillati</taxon>
        <taxon>Actinomycetota</taxon>
        <taxon>Actinomycetes</taxon>
        <taxon>Geodermatophilales</taxon>
        <taxon>Geodermatophilaceae</taxon>
        <taxon>Blastococcus</taxon>
    </lineage>
</organism>
<keyword evidence="2 9" id="KW-0813">Transport</keyword>
<keyword evidence="4 9" id="KW-0812">Transmembrane</keyword>
<evidence type="ECO:0000256" key="6">
    <source>
        <dbReference type="ARBA" id="ARBA00022989"/>
    </source>
</evidence>
<accession>A0ABP6P681</accession>
<feature type="region of interest" description="Disordered" evidence="10">
    <location>
        <begin position="47"/>
        <end position="85"/>
    </location>
</feature>
<dbReference type="InterPro" id="IPR006312">
    <property type="entry name" value="TatA/E"/>
</dbReference>
<feature type="transmembrane region" description="Helical" evidence="9">
    <location>
        <begin position="6"/>
        <end position="22"/>
    </location>
</feature>
<dbReference type="Gene3D" id="1.20.5.3310">
    <property type="match status" value="1"/>
</dbReference>
<evidence type="ECO:0000313" key="11">
    <source>
        <dbReference type="EMBL" id="GAA3167492.1"/>
    </source>
</evidence>
<evidence type="ECO:0000256" key="5">
    <source>
        <dbReference type="ARBA" id="ARBA00022927"/>
    </source>
</evidence>
<keyword evidence="6 9" id="KW-1133">Transmembrane helix</keyword>
<dbReference type="HAMAP" id="MF_00236">
    <property type="entry name" value="TatA_E"/>
    <property type="match status" value="1"/>
</dbReference>
<proteinExistence type="inferred from homology"/>
<sequence>MGGLGPLEIGLIILAILLLFGYKKLPDASRSLGRSLRIFKGEMKGMKDDDVRTKDAARTTPVRGEIVTPGPVAAPGTDAAPGTVSASGDLTAQLHEEARVAEARAAELRARAEQSRTGDGSL</sequence>
<comment type="subunit">
    <text evidence="9">The Tat system comprises two distinct complexes: a TatABC complex, containing multiple copies of TatA, TatB and TatC subunits, and a separate TatA complex, containing only TatA subunits. Substrates initially bind to the TatABC complex, which probably triggers association of the separate TatA complex to form the active translocon.</text>
</comment>
<name>A0ABP6P681_9ACTN</name>
<keyword evidence="3 9" id="KW-1003">Cell membrane</keyword>
<evidence type="ECO:0000256" key="9">
    <source>
        <dbReference type="HAMAP-Rule" id="MF_00236"/>
    </source>
</evidence>
<comment type="caution">
    <text evidence="11">The sequence shown here is derived from an EMBL/GenBank/DDBJ whole genome shotgun (WGS) entry which is preliminary data.</text>
</comment>
<comment type="subcellular location">
    <subcellularLocation>
        <location evidence="1 9">Cell membrane</location>
        <topology evidence="1 9">Single-pass membrane protein</topology>
    </subcellularLocation>
</comment>
<keyword evidence="8 9" id="KW-0472">Membrane</keyword>
<gene>
    <name evidence="9" type="primary">tatA</name>
    <name evidence="11" type="ORF">GCM10010531_20300</name>
</gene>
<keyword evidence="7 9" id="KW-0811">Translocation</keyword>
<comment type="function">
    <text evidence="9">Part of the twin-arginine translocation (Tat) system that transports large folded proteins containing a characteristic twin-arginine motif in their signal peptide across membranes. TatA could form the protein-conducting channel of the Tat system.</text>
</comment>
<comment type="similarity">
    <text evidence="9">Belongs to the TatA/E family.</text>
</comment>
<evidence type="ECO:0000256" key="8">
    <source>
        <dbReference type="ARBA" id="ARBA00023136"/>
    </source>
</evidence>
<dbReference type="Pfam" id="PF02416">
    <property type="entry name" value="TatA_B_E"/>
    <property type="match status" value="1"/>
</dbReference>
<evidence type="ECO:0000256" key="7">
    <source>
        <dbReference type="ARBA" id="ARBA00023010"/>
    </source>
</evidence>
<keyword evidence="5 9" id="KW-0653">Protein transport</keyword>
<evidence type="ECO:0000313" key="12">
    <source>
        <dbReference type="Proteomes" id="UP001499924"/>
    </source>
</evidence>
<reference evidence="12" key="1">
    <citation type="journal article" date="2019" name="Int. J. Syst. Evol. Microbiol.">
        <title>The Global Catalogue of Microorganisms (GCM) 10K type strain sequencing project: providing services to taxonomists for standard genome sequencing and annotation.</title>
        <authorList>
            <consortium name="The Broad Institute Genomics Platform"/>
            <consortium name="The Broad Institute Genome Sequencing Center for Infectious Disease"/>
            <person name="Wu L."/>
            <person name="Ma J."/>
        </authorList>
    </citation>
    <scope>NUCLEOTIDE SEQUENCE [LARGE SCALE GENOMIC DNA]</scope>
    <source>
        <strain evidence="12">JCM 15614</strain>
    </source>
</reference>
<dbReference type="NCBIfam" id="NF001854">
    <property type="entry name" value="PRK00575.1"/>
    <property type="match status" value="1"/>
</dbReference>
<dbReference type="EMBL" id="BAAAVV010000004">
    <property type="protein sequence ID" value="GAA3167492.1"/>
    <property type="molecule type" value="Genomic_DNA"/>
</dbReference>
<dbReference type="PANTHER" id="PTHR42982:SF8">
    <property type="entry name" value="SEC-INDEPENDENT PROTEIN TRANSLOCASE PROTEIN TATA"/>
    <property type="match status" value="1"/>
</dbReference>
<dbReference type="RefSeq" id="WP_344688725.1">
    <property type="nucleotide sequence ID" value="NZ_BAAAVV010000004.1"/>
</dbReference>
<dbReference type="PANTHER" id="PTHR42982">
    <property type="entry name" value="SEC-INDEPENDENT PROTEIN TRANSLOCASE PROTEIN TATA"/>
    <property type="match status" value="1"/>
</dbReference>
<evidence type="ECO:0000256" key="1">
    <source>
        <dbReference type="ARBA" id="ARBA00004162"/>
    </source>
</evidence>
<feature type="compositionally biased region" description="Basic and acidic residues" evidence="10">
    <location>
        <begin position="47"/>
        <end position="57"/>
    </location>
</feature>
<evidence type="ECO:0000256" key="10">
    <source>
        <dbReference type="SAM" id="MobiDB-lite"/>
    </source>
</evidence>
<evidence type="ECO:0000256" key="2">
    <source>
        <dbReference type="ARBA" id="ARBA00022448"/>
    </source>
</evidence>
<dbReference type="InterPro" id="IPR003369">
    <property type="entry name" value="TatA/B/E"/>
</dbReference>